<feature type="region of interest" description="Disordered" evidence="1">
    <location>
        <begin position="1"/>
        <end position="35"/>
    </location>
</feature>
<evidence type="ECO:0000313" key="2">
    <source>
        <dbReference type="EMBL" id="GBR77305.1"/>
    </source>
</evidence>
<dbReference type="AlphaFoldDB" id="A0A388TLJ3"/>
<accession>A0A388TLJ3</accession>
<dbReference type="Proteomes" id="UP000275925">
    <property type="component" value="Unassembled WGS sequence"/>
</dbReference>
<reference evidence="2 3" key="1">
    <citation type="journal article" date="2019" name="ISME J.">
        <title>Genome analyses of uncultured TG2/ZB3 bacteria in 'Margulisbacteria' specifically attached to ectosymbiotic spirochetes of protists in the termite gut.</title>
        <authorList>
            <person name="Utami Y.D."/>
            <person name="Kuwahara H."/>
            <person name="Igai K."/>
            <person name="Murakami T."/>
            <person name="Sugaya K."/>
            <person name="Morikawa T."/>
            <person name="Nagura Y."/>
            <person name="Yuki M."/>
            <person name="Deevong P."/>
            <person name="Inoue T."/>
            <person name="Kihara K."/>
            <person name="Lo N."/>
            <person name="Yamada A."/>
            <person name="Ohkuma M."/>
            <person name="Hongoh Y."/>
        </authorList>
    </citation>
    <scope>NUCLEOTIDE SEQUENCE [LARGE SCALE GENOMIC DNA]</scope>
    <source>
        <strain evidence="2">NkOx7-02</strain>
    </source>
</reference>
<sequence>SGDAGAHASNTGNPHGVTAAQVGLGSVNNTGDLDKPVSTATQTALDGKEASITAGTAAQYWRGDKTWQALDDSHTHDTRYYTETEVDTKLSGKQDNIGAATTGAAGLMSATDKTKLDGINTDTLNFFPKGTILTFSAEAWNATSATFKTVWKVCNGTGGTPDLVGKFLRGGAESSYGNTGGTNNQEISLEIKHLPSHTHIQESHSHALKSHTNSTADRVAGFGNAECRIGTAGAAQYTLTTEWYRKDYAGNELVSSETVVNENTGGNTPYAIDLPAYYTVIYIIKVV</sequence>
<protein>
    <recommendedName>
        <fullName evidence="4">Phage tail fiber protein</fullName>
    </recommendedName>
</protein>
<feature type="non-terminal residue" evidence="2">
    <location>
        <position position="1"/>
    </location>
</feature>
<comment type="caution">
    <text evidence="2">The sequence shown here is derived from an EMBL/GenBank/DDBJ whole genome shotgun (WGS) entry which is preliminary data.</text>
</comment>
<name>A0A388TLJ3_9BACT</name>
<evidence type="ECO:0000256" key="1">
    <source>
        <dbReference type="SAM" id="MobiDB-lite"/>
    </source>
</evidence>
<evidence type="ECO:0000313" key="3">
    <source>
        <dbReference type="Proteomes" id="UP000275925"/>
    </source>
</evidence>
<gene>
    <name evidence="2" type="ORF">NO2_1706</name>
</gene>
<organism evidence="2 3">
    <name type="scientific">Candidatus Termititenax persephonae</name>
    <dbReference type="NCBI Taxonomy" id="2218525"/>
    <lineage>
        <taxon>Bacteria</taxon>
        <taxon>Bacillati</taxon>
        <taxon>Candidatus Margulisiibacteriota</taxon>
        <taxon>Candidatus Termititenacia</taxon>
        <taxon>Candidatus Termititenacales</taxon>
        <taxon>Candidatus Termititenacaceae</taxon>
        <taxon>Candidatus Termititenax</taxon>
    </lineage>
</organism>
<proteinExistence type="predicted"/>
<dbReference type="EMBL" id="BGZO01000182">
    <property type="protein sequence ID" value="GBR77305.1"/>
    <property type="molecule type" value="Genomic_DNA"/>
</dbReference>
<evidence type="ECO:0008006" key="4">
    <source>
        <dbReference type="Google" id="ProtNLM"/>
    </source>
</evidence>
<keyword evidence="3" id="KW-1185">Reference proteome</keyword>
<dbReference type="SUPFAM" id="SSF88874">
    <property type="entry name" value="Receptor-binding domain of short tail fibre protein gp12"/>
    <property type="match status" value="1"/>
</dbReference>